<dbReference type="RefSeq" id="WP_390201005.1">
    <property type="nucleotide sequence ID" value="NZ_JBHSDV010000009.1"/>
</dbReference>
<feature type="transmembrane region" description="Helical" evidence="1">
    <location>
        <begin position="7"/>
        <end position="24"/>
    </location>
</feature>
<name>A0ABV8VXT3_9BACI</name>
<evidence type="ECO:0000313" key="3">
    <source>
        <dbReference type="Proteomes" id="UP001595880"/>
    </source>
</evidence>
<dbReference type="Pfam" id="PF14146">
    <property type="entry name" value="DUF4305"/>
    <property type="match status" value="1"/>
</dbReference>
<keyword evidence="1" id="KW-0812">Transmembrane</keyword>
<accession>A0ABV8VXT3</accession>
<dbReference type="InterPro" id="IPR025426">
    <property type="entry name" value="DUF4305"/>
</dbReference>
<evidence type="ECO:0000256" key="1">
    <source>
        <dbReference type="SAM" id="Phobius"/>
    </source>
</evidence>
<evidence type="ECO:0000313" key="2">
    <source>
        <dbReference type="EMBL" id="MFC4389348.1"/>
    </source>
</evidence>
<dbReference type="EMBL" id="JBHSDV010000009">
    <property type="protein sequence ID" value="MFC4389348.1"/>
    <property type="molecule type" value="Genomic_DNA"/>
</dbReference>
<keyword evidence="1" id="KW-1133">Transmembrane helix</keyword>
<dbReference type="Proteomes" id="UP001595880">
    <property type="component" value="Unassembled WGS sequence"/>
</dbReference>
<proteinExistence type="predicted"/>
<sequence>MRFSPLTTAFLYFGLGILFTYIAIQSVEETIFNFFTILLAFFATMDFVLAIRLVRLHRAIKKAQKKEKK</sequence>
<keyword evidence="1" id="KW-0472">Membrane</keyword>
<keyword evidence="3" id="KW-1185">Reference proteome</keyword>
<comment type="caution">
    <text evidence="2">The sequence shown here is derived from an EMBL/GenBank/DDBJ whole genome shotgun (WGS) entry which is preliminary data.</text>
</comment>
<organism evidence="2 3">
    <name type="scientific">Gracilibacillus marinus</name>
    <dbReference type="NCBI Taxonomy" id="630535"/>
    <lineage>
        <taxon>Bacteria</taxon>
        <taxon>Bacillati</taxon>
        <taxon>Bacillota</taxon>
        <taxon>Bacilli</taxon>
        <taxon>Bacillales</taxon>
        <taxon>Bacillaceae</taxon>
        <taxon>Gracilibacillus</taxon>
    </lineage>
</organism>
<feature type="transmembrane region" description="Helical" evidence="1">
    <location>
        <begin position="30"/>
        <end position="54"/>
    </location>
</feature>
<gene>
    <name evidence="2" type="ORF">ACFOZ1_16350</name>
</gene>
<protein>
    <submittedName>
        <fullName evidence="2">YdiK family protein</fullName>
    </submittedName>
</protein>
<reference evidence="3" key="1">
    <citation type="journal article" date="2019" name="Int. J. Syst. Evol. Microbiol.">
        <title>The Global Catalogue of Microorganisms (GCM) 10K type strain sequencing project: providing services to taxonomists for standard genome sequencing and annotation.</title>
        <authorList>
            <consortium name="The Broad Institute Genomics Platform"/>
            <consortium name="The Broad Institute Genome Sequencing Center for Infectious Disease"/>
            <person name="Wu L."/>
            <person name="Ma J."/>
        </authorList>
    </citation>
    <scope>NUCLEOTIDE SEQUENCE [LARGE SCALE GENOMIC DNA]</scope>
    <source>
        <strain evidence="3">KACC 14058</strain>
    </source>
</reference>